<feature type="region of interest" description="Disordered" evidence="2">
    <location>
        <begin position="626"/>
        <end position="673"/>
    </location>
</feature>
<keyword evidence="5" id="KW-1185">Reference proteome</keyword>
<evidence type="ECO:0000256" key="3">
    <source>
        <dbReference type="SAM" id="Phobius"/>
    </source>
</evidence>
<name>A0A1G7U2X4_9PROT</name>
<feature type="region of interest" description="Disordered" evidence="2">
    <location>
        <begin position="696"/>
        <end position="777"/>
    </location>
</feature>
<feature type="region of interest" description="Disordered" evidence="2">
    <location>
        <begin position="591"/>
        <end position="612"/>
    </location>
</feature>
<sequence>MRRAPRRSDQAPQPCGLRRHLVLGFLAILWERAWPRLWPAASVAALLLAVGLSGALPLLPGWAHLLVLALGGAAVAGLLVAGLWRVRPPDGHTVRRRVERDSALRHRPLTSEDETLAAGTGDPMAEALWTAHRERLRASLKALRVRLPRPGVAARDPAAVRAIPLLLLVAGLIAAGPRIPERLAAAVSPAFGAPAPERTVNLWVDPPGYTGQAPRVLTPGPDAARVPDGSRLVAQVHGGTEPPTLQVAGSKKELAASAERSWKLTTEISQAASGPVRVRAGGDTLARWELAVLADAPPSVAFARAPRATPRGALQVRYEASDDYGVTSVRLRISRPGSDREPIVRELPAPGDDEGVSEAYENLGAHIWAGLPVRMTLIARDAAGQTAESETIRAPLPARRFEHPVARQLVELRRELAREPETRAPVVRALNAIGNKPGRYDGDYVVSLAVRAAERRLVHDQTRQAVREVQRILWETALHLEEGTAALAARDLERAREALERALRDEDASAEEIARLTEQLQAAMQRYLQAKAREMQQAEEAPRPQQDGEMRMIQGDELQKLTKRIQQLAQAGQTERAQKLLDQLRQIMEGLQQRQPSQMSERAREAQKAMQALRELSREQQELLDRTYRRSQQQQQQQGQAQQQSGQQQSGQQQAGQQQGGQQANRQGAQRQGELRQQLGELAEKLGKTLGQTPQALGQAGERMGAARQSLERGEPGQAVPSQREALNELQKGLQQAGQRARQMMQAGRGGQGRRDPLGRSRNGAQSGADVQVPEEMDVQRAREILQQLRGRAGDRSLPELDREYIDRLLDRF</sequence>
<gene>
    <name evidence="4" type="ORF">SAMN05216241_11155</name>
</gene>
<proteinExistence type="predicted"/>
<dbReference type="InterPro" id="IPR012683">
    <property type="entry name" value="CHP02302_TM"/>
</dbReference>
<dbReference type="Pfam" id="PF13779">
    <property type="entry name" value="DUF4175"/>
    <property type="match status" value="1"/>
</dbReference>
<protein>
    <submittedName>
        <fullName evidence="4">TIGR02302 family protein</fullName>
    </submittedName>
</protein>
<feature type="compositionally biased region" description="Low complexity" evidence="2">
    <location>
        <begin position="735"/>
        <end position="747"/>
    </location>
</feature>
<keyword evidence="3" id="KW-1133">Transmembrane helix</keyword>
<dbReference type="AlphaFoldDB" id="A0A1G7U2X4"/>
<evidence type="ECO:0000313" key="4">
    <source>
        <dbReference type="EMBL" id="SDG41777.1"/>
    </source>
</evidence>
<accession>A0A1G7U2X4</accession>
<reference evidence="4 5" key="1">
    <citation type="submission" date="2016-10" db="EMBL/GenBank/DDBJ databases">
        <authorList>
            <person name="de Groot N.N."/>
        </authorList>
    </citation>
    <scope>NUCLEOTIDE SEQUENCE [LARGE SCALE GENOMIC DNA]</scope>
    <source>
        <strain evidence="4 5">DSM 25584</strain>
    </source>
</reference>
<keyword evidence="3" id="KW-0812">Transmembrane</keyword>
<evidence type="ECO:0000313" key="5">
    <source>
        <dbReference type="Proteomes" id="UP000199415"/>
    </source>
</evidence>
<feature type="compositionally biased region" description="Low complexity" evidence="2">
    <location>
        <begin position="630"/>
        <end position="672"/>
    </location>
</feature>
<organism evidence="4 5">
    <name type="scientific">Limimonas halophila</name>
    <dbReference type="NCBI Taxonomy" id="1082479"/>
    <lineage>
        <taxon>Bacteria</taxon>
        <taxon>Pseudomonadati</taxon>
        <taxon>Pseudomonadota</taxon>
        <taxon>Alphaproteobacteria</taxon>
        <taxon>Rhodospirillales</taxon>
        <taxon>Rhodovibrionaceae</taxon>
        <taxon>Limimonas</taxon>
    </lineage>
</organism>
<dbReference type="NCBIfam" id="TIGR02302">
    <property type="entry name" value="aProt_lowcomp"/>
    <property type="match status" value="1"/>
</dbReference>
<evidence type="ECO:0000256" key="1">
    <source>
        <dbReference type="SAM" id="Coils"/>
    </source>
</evidence>
<dbReference type="OrthoDB" id="8477685at2"/>
<dbReference type="Proteomes" id="UP000199415">
    <property type="component" value="Unassembled WGS sequence"/>
</dbReference>
<keyword evidence="3" id="KW-0472">Membrane</keyword>
<keyword evidence="1" id="KW-0175">Coiled coil</keyword>
<feature type="transmembrane region" description="Helical" evidence="3">
    <location>
        <begin position="158"/>
        <end position="176"/>
    </location>
</feature>
<feature type="transmembrane region" description="Helical" evidence="3">
    <location>
        <begin position="37"/>
        <end position="56"/>
    </location>
</feature>
<dbReference type="EMBL" id="FNCE01000011">
    <property type="protein sequence ID" value="SDG41777.1"/>
    <property type="molecule type" value="Genomic_DNA"/>
</dbReference>
<dbReference type="RefSeq" id="WP_090021437.1">
    <property type="nucleotide sequence ID" value="NZ_FNCE01000011.1"/>
</dbReference>
<dbReference type="STRING" id="1082479.SAMN05216241_11155"/>
<feature type="transmembrane region" description="Helical" evidence="3">
    <location>
        <begin position="62"/>
        <end position="86"/>
    </location>
</feature>
<evidence type="ECO:0000256" key="2">
    <source>
        <dbReference type="SAM" id="MobiDB-lite"/>
    </source>
</evidence>
<feature type="coiled-coil region" evidence="1">
    <location>
        <begin position="485"/>
        <end position="533"/>
    </location>
</feature>